<proteinExistence type="predicted"/>
<keyword evidence="2" id="KW-1185">Reference proteome</keyword>
<dbReference type="AlphaFoldDB" id="A0A369W705"/>
<evidence type="ECO:0000313" key="2">
    <source>
        <dbReference type="Proteomes" id="UP000253759"/>
    </source>
</evidence>
<sequence length="118" mass="12225">MKMWRDIAGEVIKALAVLALIFLSFAHQPIEVPQADGDAFSFQLADLSYCGGAPDGDGGGHVPCHACRSGDIDLPPAPSIAEPARHEVVAAVFTVADTAVADQFGYLSSPPRAPPALA</sequence>
<dbReference type="RefSeq" id="WP_114644196.1">
    <property type="nucleotide sequence ID" value="NZ_QQNH01000001.1"/>
</dbReference>
<dbReference type="OrthoDB" id="7951351at2"/>
<dbReference type="EMBL" id="QQNH01000001">
    <property type="protein sequence ID" value="RDE10474.1"/>
    <property type="molecule type" value="Genomic_DNA"/>
</dbReference>
<accession>A0A369W705</accession>
<reference evidence="2" key="1">
    <citation type="submission" date="2018-07" db="EMBL/GenBank/DDBJ databases">
        <authorList>
            <person name="Liu B.-T."/>
            <person name="Du Z."/>
        </authorList>
    </citation>
    <scope>NUCLEOTIDE SEQUENCE [LARGE SCALE GENOMIC DNA]</scope>
    <source>
        <strain evidence="2">XYN52</strain>
    </source>
</reference>
<evidence type="ECO:0000313" key="1">
    <source>
        <dbReference type="EMBL" id="RDE10474.1"/>
    </source>
</evidence>
<organism evidence="1 2">
    <name type="scientific">Pelagibacterium lacus</name>
    <dbReference type="NCBI Taxonomy" id="2282655"/>
    <lineage>
        <taxon>Bacteria</taxon>
        <taxon>Pseudomonadati</taxon>
        <taxon>Pseudomonadota</taxon>
        <taxon>Alphaproteobacteria</taxon>
        <taxon>Hyphomicrobiales</taxon>
        <taxon>Devosiaceae</taxon>
        <taxon>Pelagibacterium</taxon>
    </lineage>
</organism>
<protein>
    <recommendedName>
        <fullName evidence="3">DUF2946 domain-containing protein</fullName>
    </recommendedName>
</protein>
<gene>
    <name evidence="1" type="ORF">DVH29_00540</name>
</gene>
<name>A0A369W705_9HYPH</name>
<comment type="caution">
    <text evidence="1">The sequence shown here is derived from an EMBL/GenBank/DDBJ whole genome shotgun (WGS) entry which is preliminary data.</text>
</comment>
<evidence type="ECO:0008006" key="3">
    <source>
        <dbReference type="Google" id="ProtNLM"/>
    </source>
</evidence>
<dbReference type="Proteomes" id="UP000253759">
    <property type="component" value="Unassembled WGS sequence"/>
</dbReference>